<keyword evidence="1" id="KW-0862">Zinc</keyword>
<feature type="compositionally biased region" description="Basic and acidic residues" evidence="2">
    <location>
        <begin position="306"/>
        <end position="317"/>
    </location>
</feature>
<protein>
    <recommendedName>
        <fullName evidence="3">C2H2-type domain-containing protein</fullName>
    </recommendedName>
</protein>
<feature type="domain" description="C2H2-type" evidence="3">
    <location>
        <begin position="265"/>
        <end position="295"/>
    </location>
</feature>
<feature type="compositionally biased region" description="Basic residues" evidence="2">
    <location>
        <begin position="291"/>
        <end position="305"/>
    </location>
</feature>
<dbReference type="Proteomes" id="UP000774617">
    <property type="component" value="Unassembled WGS sequence"/>
</dbReference>
<dbReference type="InterPro" id="IPR013087">
    <property type="entry name" value="Znf_C2H2_type"/>
</dbReference>
<dbReference type="PROSITE" id="PS50157">
    <property type="entry name" value="ZINC_FINGER_C2H2_2"/>
    <property type="match status" value="1"/>
</dbReference>
<accession>A0ABQ8FSP6</accession>
<gene>
    <name evidence="4" type="ORF">B0J12DRAFT_706126</name>
</gene>
<evidence type="ECO:0000256" key="2">
    <source>
        <dbReference type="SAM" id="MobiDB-lite"/>
    </source>
</evidence>
<dbReference type="SMART" id="SM00355">
    <property type="entry name" value="ZnF_C2H2"/>
    <property type="match status" value="2"/>
</dbReference>
<keyword evidence="5" id="KW-1185">Reference proteome</keyword>
<keyword evidence="1" id="KW-0863">Zinc-finger</keyword>
<keyword evidence="1" id="KW-0479">Metal-binding</keyword>
<dbReference type="PROSITE" id="PS00028">
    <property type="entry name" value="ZINC_FINGER_C2H2_1"/>
    <property type="match status" value="2"/>
</dbReference>
<evidence type="ECO:0000259" key="3">
    <source>
        <dbReference type="PROSITE" id="PS50157"/>
    </source>
</evidence>
<proteinExistence type="predicted"/>
<evidence type="ECO:0000256" key="1">
    <source>
        <dbReference type="PROSITE-ProRule" id="PRU00042"/>
    </source>
</evidence>
<sequence length="317" mass="35783">MASGKEITYVRDLIPQGGHSAVSFLEGAHLPPGAHAAVAHLESRSKGPYFMTEDLLRTRDTILTTMKEIQAIDQRAWPFHVRQMAVLRAPPLMSSLITDRENYGSPMDLQPPKQFLSNNQANGMLDNGGYLDPLVMQSSKQSITFQGSTTDHDKVSNATLETMNGVPNSGEHQDLLALQEPNAGHNQVLDVHPSTSNGILGAGNSFTVDKPLFMEDERGISCSYPQCAKKYKKACNFELHWCKHFQDDRASSPENPLFKEEKEMIVCLFPHCFKRFERKGNFTTHWRRYHSVKKSSKPNTKQRLRVSRDKMQTVRLP</sequence>
<name>A0ABQ8FSP6_9PEZI</name>
<dbReference type="EMBL" id="JAGTJR010000108">
    <property type="protein sequence ID" value="KAH7010568.1"/>
    <property type="molecule type" value="Genomic_DNA"/>
</dbReference>
<reference evidence="4 5" key="1">
    <citation type="journal article" date="2021" name="Nat. Commun.">
        <title>Genetic determinants of endophytism in the Arabidopsis root mycobiome.</title>
        <authorList>
            <person name="Mesny F."/>
            <person name="Miyauchi S."/>
            <person name="Thiergart T."/>
            <person name="Pickel B."/>
            <person name="Atanasova L."/>
            <person name="Karlsson M."/>
            <person name="Huettel B."/>
            <person name="Barry K.W."/>
            <person name="Haridas S."/>
            <person name="Chen C."/>
            <person name="Bauer D."/>
            <person name="Andreopoulos W."/>
            <person name="Pangilinan J."/>
            <person name="LaButti K."/>
            <person name="Riley R."/>
            <person name="Lipzen A."/>
            <person name="Clum A."/>
            <person name="Drula E."/>
            <person name="Henrissat B."/>
            <person name="Kohler A."/>
            <person name="Grigoriev I.V."/>
            <person name="Martin F.M."/>
            <person name="Hacquard S."/>
        </authorList>
    </citation>
    <scope>NUCLEOTIDE SEQUENCE [LARGE SCALE GENOMIC DNA]</scope>
    <source>
        <strain evidence="4 5">MPI-SDFR-AT-0080</strain>
    </source>
</reference>
<evidence type="ECO:0000313" key="5">
    <source>
        <dbReference type="Proteomes" id="UP000774617"/>
    </source>
</evidence>
<feature type="region of interest" description="Disordered" evidence="2">
    <location>
        <begin position="291"/>
        <end position="317"/>
    </location>
</feature>
<evidence type="ECO:0000313" key="4">
    <source>
        <dbReference type="EMBL" id="KAH7010568.1"/>
    </source>
</evidence>
<organism evidence="4 5">
    <name type="scientific">Macrophomina phaseolina</name>
    <dbReference type="NCBI Taxonomy" id="35725"/>
    <lineage>
        <taxon>Eukaryota</taxon>
        <taxon>Fungi</taxon>
        <taxon>Dikarya</taxon>
        <taxon>Ascomycota</taxon>
        <taxon>Pezizomycotina</taxon>
        <taxon>Dothideomycetes</taxon>
        <taxon>Dothideomycetes incertae sedis</taxon>
        <taxon>Botryosphaeriales</taxon>
        <taxon>Botryosphaeriaceae</taxon>
        <taxon>Macrophomina</taxon>
    </lineage>
</organism>
<comment type="caution">
    <text evidence="4">The sequence shown here is derived from an EMBL/GenBank/DDBJ whole genome shotgun (WGS) entry which is preliminary data.</text>
</comment>